<dbReference type="EnsemblPlants" id="AET6Gv20145300.1">
    <property type="protein sequence ID" value="AET6Gv20145300.1"/>
    <property type="gene ID" value="AET6Gv20145300"/>
</dbReference>
<dbReference type="Proteomes" id="UP000015105">
    <property type="component" value="Chromosome 6D"/>
</dbReference>
<protein>
    <submittedName>
        <fullName evidence="1">Uncharacterized protein</fullName>
    </submittedName>
</protein>
<evidence type="ECO:0000313" key="1">
    <source>
        <dbReference type="EnsemblPlants" id="AET6Gv20145300.1"/>
    </source>
</evidence>
<name>A0A453MY85_AEGTS</name>
<reference evidence="2" key="2">
    <citation type="journal article" date="2017" name="Nat. Plants">
        <title>The Aegilops tauschii genome reveals multiple impacts of transposons.</title>
        <authorList>
            <person name="Zhao G."/>
            <person name="Zou C."/>
            <person name="Li K."/>
            <person name="Wang K."/>
            <person name="Li T."/>
            <person name="Gao L."/>
            <person name="Zhang X."/>
            <person name="Wang H."/>
            <person name="Yang Z."/>
            <person name="Liu X."/>
            <person name="Jiang W."/>
            <person name="Mao L."/>
            <person name="Kong X."/>
            <person name="Jiao Y."/>
            <person name="Jia J."/>
        </authorList>
    </citation>
    <scope>NUCLEOTIDE SEQUENCE [LARGE SCALE GENOMIC DNA]</scope>
    <source>
        <strain evidence="2">cv. AL8/78</strain>
    </source>
</reference>
<keyword evidence="2" id="KW-1185">Reference proteome</keyword>
<sequence>ACEGSGVAAVVAEHSTELLLVVVVEQEMSQVFWSLAYVAGAIY</sequence>
<organism evidence="1 2">
    <name type="scientific">Aegilops tauschii subsp. strangulata</name>
    <name type="common">Goatgrass</name>
    <dbReference type="NCBI Taxonomy" id="200361"/>
    <lineage>
        <taxon>Eukaryota</taxon>
        <taxon>Viridiplantae</taxon>
        <taxon>Streptophyta</taxon>
        <taxon>Embryophyta</taxon>
        <taxon>Tracheophyta</taxon>
        <taxon>Spermatophyta</taxon>
        <taxon>Magnoliopsida</taxon>
        <taxon>Liliopsida</taxon>
        <taxon>Poales</taxon>
        <taxon>Poaceae</taxon>
        <taxon>BOP clade</taxon>
        <taxon>Pooideae</taxon>
        <taxon>Triticodae</taxon>
        <taxon>Triticeae</taxon>
        <taxon>Triticinae</taxon>
        <taxon>Aegilops</taxon>
    </lineage>
</organism>
<evidence type="ECO:0000313" key="2">
    <source>
        <dbReference type="Proteomes" id="UP000015105"/>
    </source>
</evidence>
<proteinExistence type="predicted"/>
<dbReference type="AlphaFoldDB" id="A0A453MY85"/>
<reference evidence="1" key="3">
    <citation type="journal article" date="2017" name="Nature">
        <title>Genome sequence of the progenitor of the wheat D genome Aegilops tauschii.</title>
        <authorList>
            <person name="Luo M.C."/>
            <person name="Gu Y.Q."/>
            <person name="Puiu D."/>
            <person name="Wang H."/>
            <person name="Twardziok S.O."/>
            <person name="Deal K.R."/>
            <person name="Huo N."/>
            <person name="Zhu T."/>
            <person name="Wang L."/>
            <person name="Wang Y."/>
            <person name="McGuire P.E."/>
            <person name="Liu S."/>
            <person name="Long H."/>
            <person name="Ramasamy R.K."/>
            <person name="Rodriguez J.C."/>
            <person name="Van S.L."/>
            <person name="Yuan L."/>
            <person name="Wang Z."/>
            <person name="Xia Z."/>
            <person name="Xiao L."/>
            <person name="Anderson O.D."/>
            <person name="Ouyang S."/>
            <person name="Liang Y."/>
            <person name="Zimin A.V."/>
            <person name="Pertea G."/>
            <person name="Qi P."/>
            <person name="Bennetzen J.L."/>
            <person name="Dai X."/>
            <person name="Dawson M.W."/>
            <person name="Muller H.G."/>
            <person name="Kugler K."/>
            <person name="Rivarola-Duarte L."/>
            <person name="Spannagl M."/>
            <person name="Mayer K.F.X."/>
            <person name="Lu F.H."/>
            <person name="Bevan M.W."/>
            <person name="Leroy P."/>
            <person name="Li P."/>
            <person name="You F.M."/>
            <person name="Sun Q."/>
            <person name="Liu Z."/>
            <person name="Lyons E."/>
            <person name="Wicker T."/>
            <person name="Salzberg S.L."/>
            <person name="Devos K.M."/>
            <person name="Dvorak J."/>
        </authorList>
    </citation>
    <scope>NUCLEOTIDE SEQUENCE [LARGE SCALE GENOMIC DNA]</scope>
    <source>
        <strain evidence="1">cv. AL8/78</strain>
    </source>
</reference>
<reference evidence="1" key="5">
    <citation type="journal article" date="2021" name="G3 (Bethesda)">
        <title>Aegilops tauschii genome assembly Aet v5.0 features greater sequence contiguity and improved annotation.</title>
        <authorList>
            <person name="Wang L."/>
            <person name="Zhu T."/>
            <person name="Rodriguez J.C."/>
            <person name="Deal K.R."/>
            <person name="Dubcovsky J."/>
            <person name="McGuire P.E."/>
            <person name="Lux T."/>
            <person name="Spannagl M."/>
            <person name="Mayer K.F.X."/>
            <person name="Baldrich P."/>
            <person name="Meyers B.C."/>
            <person name="Huo N."/>
            <person name="Gu Y.Q."/>
            <person name="Zhou H."/>
            <person name="Devos K.M."/>
            <person name="Bennetzen J.L."/>
            <person name="Unver T."/>
            <person name="Budak H."/>
            <person name="Gulick P.J."/>
            <person name="Galiba G."/>
            <person name="Kalapos B."/>
            <person name="Nelson D.R."/>
            <person name="Li P."/>
            <person name="You F.M."/>
            <person name="Luo M.C."/>
            <person name="Dvorak J."/>
        </authorList>
    </citation>
    <scope>NUCLEOTIDE SEQUENCE [LARGE SCALE GENOMIC DNA]</scope>
    <source>
        <strain evidence="1">cv. AL8/78</strain>
    </source>
</reference>
<dbReference type="Gramene" id="AET6Gv20145300.1">
    <property type="protein sequence ID" value="AET6Gv20145300.1"/>
    <property type="gene ID" value="AET6Gv20145300"/>
</dbReference>
<reference evidence="1" key="4">
    <citation type="submission" date="2019-03" db="UniProtKB">
        <authorList>
            <consortium name="EnsemblPlants"/>
        </authorList>
    </citation>
    <scope>IDENTIFICATION</scope>
</reference>
<reference evidence="2" key="1">
    <citation type="journal article" date="2014" name="Science">
        <title>Ancient hybridizations among the ancestral genomes of bread wheat.</title>
        <authorList>
            <consortium name="International Wheat Genome Sequencing Consortium,"/>
            <person name="Marcussen T."/>
            <person name="Sandve S.R."/>
            <person name="Heier L."/>
            <person name="Spannagl M."/>
            <person name="Pfeifer M."/>
            <person name="Jakobsen K.S."/>
            <person name="Wulff B.B."/>
            <person name="Steuernagel B."/>
            <person name="Mayer K.F."/>
            <person name="Olsen O.A."/>
        </authorList>
    </citation>
    <scope>NUCLEOTIDE SEQUENCE [LARGE SCALE GENOMIC DNA]</scope>
    <source>
        <strain evidence="2">cv. AL8/78</strain>
    </source>
</reference>
<accession>A0A453MY85</accession>